<keyword evidence="12" id="KW-1185">Reference proteome</keyword>
<feature type="compositionally biased region" description="Basic residues" evidence="9">
    <location>
        <begin position="215"/>
        <end position="224"/>
    </location>
</feature>
<evidence type="ECO:0000256" key="8">
    <source>
        <dbReference type="RuleBase" id="RU079119"/>
    </source>
</evidence>
<dbReference type="PANTHER" id="PTHR22883:SF23">
    <property type="entry name" value="PALMITOYLTRANSFERASE ZDHHC6"/>
    <property type="match status" value="1"/>
</dbReference>
<feature type="compositionally biased region" description="Basic and acidic residues" evidence="9">
    <location>
        <begin position="236"/>
        <end position="254"/>
    </location>
</feature>
<dbReference type="Proteomes" id="UP001430356">
    <property type="component" value="Unassembled WGS sequence"/>
</dbReference>
<comment type="subcellular location">
    <subcellularLocation>
        <location evidence="1">Membrane</location>
        <topology evidence="1">Multi-pass membrane protein</topology>
    </subcellularLocation>
</comment>
<reference evidence="11 12" key="1">
    <citation type="journal article" date="2021" name="MBio">
        <title>A New Model Trypanosomatid, Novymonas esmeraldas: Genomic Perception of Its 'Candidatus Pandoraea novymonadis' Endosymbiont.</title>
        <authorList>
            <person name="Zakharova A."/>
            <person name="Saura A."/>
            <person name="Butenko A."/>
            <person name="Podesvova L."/>
            <person name="Warmusova S."/>
            <person name="Kostygov A.Y."/>
            <person name="Nenarokova A."/>
            <person name="Lukes J."/>
            <person name="Opperdoes F.R."/>
            <person name="Yurchenko V."/>
        </authorList>
    </citation>
    <scope>NUCLEOTIDE SEQUENCE [LARGE SCALE GENOMIC DNA]</scope>
    <source>
        <strain evidence="11 12">E262AT.01</strain>
    </source>
</reference>
<evidence type="ECO:0000313" key="11">
    <source>
        <dbReference type="EMBL" id="KAK7195165.1"/>
    </source>
</evidence>
<feature type="compositionally biased region" description="Gly residues" evidence="9">
    <location>
        <begin position="125"/>
        <end position="135"/>
    </location>
</feature>
<evidence type="ECO:0000256" key="7">
    <source>
        <dbReference type="ARBA" id="ARBA00038298"/>
    </source>
</evidence>
<feature type="region of interest" description="Disordered" evidence="9">
    <location>
        <begin position="197"/>
        <end position="254"/>
    </location>
</feature>
<organism evidence="11 12">
    <name type="scientific">Novymonas esmeraldas</name>
    <dbReference type="NCBI Taxonomy" id="1808958"/>
    <lineage>
        <taxon>Eukaryota</taxon>
        <taxon>Discoba</taxon>
        <taxon>Euglenozoa</taxon>
        <taxon>Kinetoplastea</taxon>
        <taxon>Metakinetoplastina</taxon>
        <taxon>Trypanosomatida</taxon>
        <taxon>Trypanosomatidae</taxon>
        <taxon>Novymonas</taxon>
    </lineage>
</organism>
<evidence type="ECO:0000313" key="12">
    <source>
        <dbReference type="Proteomes" id="UP001430356"/>
    </source>
</evidence>
<evidence type="ECO:0000259" key="10">
    <source>
        <dbReference type="Pfam" id="PF01529"/>
    </source>
</evidence>
<dbReference type="GO" id="GO:0005783">
    <property type="term" value="C:endoplasmic reticulum"/>
    <property type="evidence" value="ECO:0007669"/>
    <property type="project" value="TreeGrafter"/>
</dbReference>
<dbReference type="InterPro" id="IPR039859">
    <property type="entry name" value="PFA4/ZDH16/20/ERF2-like"/>
</dbReference>
<comment type="caution">
    <text evidence="11">The sequence shown here is derived from an EMBL/GenBank/DDBJ whole genome shotgun (WGS) entry which is preliminary data.</text>
</comment>
<keyword evidence="6 8" id="KW-0012">Acyltransferase</keyword>
<keyword evidence="4 8" id="KW-1133">Transmembrane helix</keyword>
<feature type="transmembrane region" description="Helical" evidence="8">
    <location>
        <begin position="49"/>
        <end position="75"/>
    </location>
</feature>
<keyword evidence="5 8" id="KW-0472">Membrane</keyword>
<dbReference type="AlphaFoldDB" id="A0AAW0EN45"/>
<dbReference type="PROSITE" id="PS50216">
    <property type="entry name" value="DHHC"/>
    <property type="match status" value="1"/>
</dbReference>
<feature type="transmembrane region" description="Helical" evidence="8">
    <location>
        <begin position="356"/>
        <end position="384"/>
    </location>
</feature>
<keyword evidence="3 8" id="KW-0812">Transmembrane</keyword>
<evidence type="ECO:0000256" key="2">
    <source>
        <dbReference type="ARBA" id="ARBA00022679"/>
    </source>
</evidence>
<comment type="similarity">
    <text evidence="7">Belongs to the DHHC palmitoyltransferase family. PFA5 subfamily.</text>
</comment>
<sequence>MEFAASPATHNPGLANYLARVLLAGVFVAVFAFFTVVHFYYASAALLDLVVLLILFFFLVFFGLSVSSLVMCGLVGPGDLPSRFSAARMETFIRGELQRIIARAAAATSETNAASADAPLPNGSRSGGDGGGGGVAAAPAKTLEPKWDDVDEAERHQLANVASAAAIQQRSSRAAEETAQERAAVDARLRLYDVDADTASSHSGDEASEQQQQQQRRRRRRRRERGGGSDGDDGSGDDHDSDHSGDTEVVEDRPELPAYMTAAMLMRRHRKLRRGLEVVSVSQAARRVLSAIDGADMDSKQTEIGFLLPGANWCRFCNFYQMNDTRHCQVCGRCVYRSKLHCICCGQCIGYANSKFYVLFLLYMCLALVVADLLDLYCVSWGYAFFFKETGEANTIFYLVFVYSATFALAGLGLLVQYLYAAGRGIGLLTDVLQQQREEFAEAREHNNGVQYQPVLSERTMNAAEEGSASPVQEAQPFRWRVAMETIGDGLPLPMWFWPTATLPAAKETDDPPGFWEALTEAIRLRLRSVADEDDVFTDEDHDDVHDDDDRVLASPTPATEVAVPPPPPTITPREAASSDVALVAAVPTAASVLPPPPAAAAAVSVAAPPIAKVAPRHKAD</sequence>
<evidence type="ECO:0000256" key="1">
    <source>
        <dbReference type="ARBA" id="ARBA00004141"/>
    </source>
</evidence>
<comment type="catalytic activity">
    <reaction evidence="8">
        <text>L-cysteinyl-[protein] + hexadecanoyl-CoA = S-hexadecanoyl-L-cysteinyl-[protein] + CoA</text>
        <dbReference type="Rhea" id="RHEA:36683"/>
        <dbReference type="Rhea" id="RHEA-COMP:10131"/>
        <dbReference type="Rhea" id="RHEA-COMP:11032"/>
        <dbReference type="ChEBI" id="CHEBI:29950"/>
        <dbReference type="ChEBI" id="CHEBI:57287"/>
        <dbReference type="ChEBI" id="CHEBI:57379"/>
        <dbReference type="ChEBI" id="CHEBI:74151"/>
        <dbReference type="EC" id="2.3.1.225"/>
    </reaction>
</comment>
<dbReference type="GO" id="GO:0006612">
    <property type="term" value="P:protein targeting to membrane"/>
    <property type="evidence" value="ECO:0007669"/>
    <property type="project" value="TreeGrafter"/>
</dbReference>
<name>A0AAW0EN45_9TRYP</name>
<gene>
    <name evidence="11" type="ORF">NESM_000440800</name>
</gene>
<feature type="transmembrane region" description="Helical" evidence="8">
    <location>
        <begin position="21"/>
        <end position="43"/>
    </location>
</feature>
<evidence type="ECO:0000256" key="5">
    <source>
        <dbReference type="ARBA" id="ARBA00023136"/>
    </source>
</evidence>
<dbReference type="GO" id="GO:0005794">
    <property type="term" value="C:Golgi apparatus"/>
    <property type="evidence" value="ECO:0007669"/>
    <property type="project" value="TreeGrafter"/>
</dbReference>
<dbReference type="EMBL" id="JAECZO010000049">
    <property type="protein sequence ID" value="KAK7195165.1"/>
    <property type="molecule type" value="Genomic_DNA"/>
</dbReference>
<evidence type="ECO:0000256" key="3">
    <source>
        <dbReference type="ARBA" id="ARBA00022692"/>
    </source>
</evidence>
<protein>
    <recommendedName>
        <fullName evidence="8">Palmitoyltransferase</fullName>
        <ecNumber evidence="8">2.3.1.225</ecNumber>
    </recommendedName>
</protein>
<feature type="transmembrane region" description="Helical" evidence="8">
    <location>
        <begin position="396"/>
        <end position="420"/>
    </location>
</feature>
<evidence type="ECO:0000256" key="9">
    <source>
        <dbReference type="SAM" id="MobiDB-lite"/>
    </source>
</evidence>
<dbReference type="PANTHER" id="PTHR22883">
    <property type="entry name" value="ZINC FINGER DHHC DOMAIN CONTAINING PROTEIN"/>
    <property type="match status" value="1"/>
</dbReference>
<feature type="region of interest" description="Disordered" evidence="9">
    <location>
        <begin position="112"/>
        <end position="139"/>
    </location>
</feature>
<dbReference type="EC" id="2.3.1.225" evidence="8"/>
<evidence type="ECO:0000256" key="6">
    <source>
        <dbReference type="ARBA" id="ARBA00023315"/>
    </source>
</evidence>
<accession>A0AAW0EN45</accession>
<dbReference type="InterPro" id="IPR001594">
    <property type="entry name" value="Palmitoyltrfase_DHHC"/>
</dbReference>
<proteinExistence type="inferred from homology"/>
<dbReference type="Pfam" id="PF01529">
    <property type="entry name" value="DHHC"/>
    <property type="match status" value="1"/>
</dbReference>
<comment type="domain">
    <text evidence="8">The DHHC domain is required for palmitoyltransferase activity.</text>
</comment>
<keyword evidence="2 8" id="KW-0808">Transferase</keyword>
<feature type="domain" description="Palmitoyltransferase DHHC" evidence="10">
    <location>
        <begin position="311"/>
        <end position="425"/>
    </location>
</feature>
<dbReference type="GO" id="GO:0016020">
    <property type="term" value="C:membrane"/>
    <property type="evidence" value="ECO:0007669"/>
    <property type="project" value="UniProtKB-SubCell"/>
</dbReference>
<evidence type="ECO:0000256" key="4">
    <source>
        <dbReference type="ARBA" id="ARBA00022989"/>
    </source>
</evidence>
<dbReference type="GO" id="GO:0019706">
    <property type="term" value="F:protein-cysteine S-palmitoyltransferase activity"/>
    <property type="evidence" value="ECO:0007669"/>
    <property type="project" value="UniProtKB-EC"/>
</dbReference>